<evidence type="ECO:0000256" key="18">
    <source>
        <dbReference type="PIRSR" id="PIRSR005149-1"/>
    </source>
</evidence>
<keyword evidence="16 21" id="KW-0472">Membrane</keyword>
<protein>
    <submittedName>
        <fullName evidence="23">Bgt-343</fullName>
    </submittedName>
</protein>
<keyword evidence="11 18" id="KW-0862">Zinc</keyword>
<feature type="domain" description="Cytochrome b5 heme-binding" evidence="22">
    <location>
        <begin position="7"/>
        <end position="86"/>
    </location>
</feature>
<feature type="binding site" evidence="18">
    <location>
        <position position="339"/>
    </location>
    <ligand>
        <name>Zn(2+)</name>
        <dbReference type="ChEBI" id="CHEBI:29105"/>
        <label>1</label>
    </ligand>
</feature>
<feature type="binding site" description="axial binding residue" evidence="19">
    <location>
        <position position="69"/>
    </location>
    <ligand>
        <name>heme</name>
        <dbReference type="ChEBI" id="CHEBI:30413"/>
    </ligand>
    <ligandPart>
        <name>Fe</name>
        <dbReference type="ChEBI" id="CHEBI:18248"/>
    </ligandPart>
</feature>
<evidence type="ECO:0000256" key="12">
    <source>
        <dbReference type="ARBA" id="ARBA00022989"/>
    </source>
</evidence>
<feature type="binding site" evidence="18">
    <location>
        <position position="251"/>
    </location>
    <ligand>
        <name>Zn(2+)</name>
        <dbReference type="ChEBI" id="CHEBI:29105"/>
        <label>1</label>
    </ligand>
</feature>
<keyword evidence="5" id="KW-0444">Lipid biosynthesis</keyword>
<dbReference type="Gene3D" id="3.10.120.10">
    <property type="entry name" value="Cytochrome b5-like heme/steroid binding domain"/>
    <property type="match status" value="1"/>
</dbReference>
<dbReference type="InterPro" id="IPR014430">
    <property type="entry name" value="Scs7"/>
</dbReference>
<feature type="transmembrane region" description="Helical" evidence="21">
    <location>
        <begin position="311"/>
        <end position="331"/>
    </location>
</feature>
<feature type="transmembrane region" description="Helical" evidence="21">
    <location>
        <begin position="202"/>
        <end position="221"/>
    </location>
</feature>
<feature type="binding site" evidence="18">
    <location>
        <position position="279"/>
    </location>
    <ligand>
        <name>Zn(2+)</name>
        <dbReference type="ChEBI" id="CHEBI:29105"/>
        <label>1</label>
    </ligand>
</feature>
<feature type="binding site" evidence="18">
    <location>
        <position position="357"/>
    </location>
    <ligand>
        <name>Zn(2+)</name>
        <dbReference type="ChEBI" id="CHEBI:29105"/>
        <label>1</label>
    </ligand>
</feature>
<feature type="binding site" evidence="18">
    <location>
        <position position="275"/>
    </location>
    <ligand>
        <name>Zn(2+)</name>
        <dbReference type="ChEBI" id="CHEBI:29105"/>
        <label>1</label>
    </ligand>
</feature>
<feature type="binding site" description="axial binding residue" evidence="19">
    <location>
        <position position="42"/>
    </location>
    <ligand>
        <name>heme</name>
        <dbReference type="ChEBI" id="CHEBI:30413"/>
    </ligand>
    <ligandPart>
        <name>Fe</name>
        <dbReference type="ChEBI" id="CHEBI:18248"/>
    </ligandPart>
</feature>
<dbReference type="AlphaFoldDB" id="A0A381L2L9"/>
<feature type="binding site" evidence="18">
    <location>
        <position position="278"/>
    </location>
    <ligand>
        <name>Zn(2+)</name>
        <dbReference type="ChEBI" id="CHEBI:29105"/>
        <label>1</label>
    </ligand>
</feature>
<evidence type="ECO:0000313" key="23">
    <source>
        <dbReference type="EMBL" id="SUZ08138.1"/>
    </source>
</evidence>
<evidence type="ECO:0000256" key="9">
    <source>
        <dbReference type="ARBA" id="ARBA00022824"/>
    </source>
</evidence>
<organism evidence="23">
    <name type="scientific">Blumeria graminis f. sp. tritici 96224</name>
    <dbReference type="NCBI Taxonomy" id="1268274"/>
    <lineage>
        <taxon>Eukaryota</taxon>
        <taxon>Fungi</taxon>
        <taxon>Dikarya</taxon>
        <taxon>Ascomycota</taxon>
        <taxon>Pezizomycotina</taxon>
        <taxon>Leotiomycetes</taxon>
        <taxon>Erysiphales</taxon>
        <taxon>Erysiphaceae</taxon>
        <taxon>Blumeria</taxon>
    </lineage>
</organism>
<dbReference type="GO" id="GO:0005789">
    <property type="term" value="C:endoplasmic reticulum membrane"/>
    <property type="evidence" value="ECO:0007669"/>
    <property type="project" value="UniProtKB-SubCell"/>
</dbReference>
<dbReference type="GO" id="GO:0005506">
    <property type="term" value="F:iron ion binding"/>
    <property type="evidence" value="ECO:0007669"/>
    <property type="project" value="InterPro"/>
</dbReference>
<feature type="region of interest" description="Disordered" evidence="20">
    <location>
        <begin position="93"/>
        <end position="112"/>
    </location>
</feature>
<comment type="cofactor">
    <cofactor evidence="18">
        <name>Zn(2+)</name>
        <dbReference type="ChEBI" id="CHEBI:29105"/>
    </cofactor>
    <text evidence="18">Binds 2 Zn(2+) ions per subunit that likely form a catalytic dimetal center.</text>
</comment>
<evidence type="ECO:0000256" key="14">
    <source>
        <dbReference type="ARBA" id="ARBA00023004"/>
    </source>
</evidence>
<comment type="pathway">
    <text evidence="3">Lipid metabolism.</text>
</comment>
<feature type="binding site" evidence="18">
    <location>
        <position position="358"/>
    </location>
    <ligand>
        <name>Zn(2+)</name>
        <dbReference type="ChEBI" id="CHEBI:29105"/>
        <label>1</label>
    </ligand>
</feature>
<dbReference type="SUPFAM" id="SSF55856">
    <property type="entry name" value="Cytochrome b5-like heme/steroid binding domain"/>
    <property type="match status" value="1"/>
</dbReference>
<keyword evidence="6 19" id="KW-0349">Heme</keyword>
<evidence type="ECO:0000256" key="20">
    <source>
        <dbReference type="SAM" id="MobiDB-lite"/>
    </source>
</evidence>
<evidence type="ECO:0000256" key="5">
    <source>
        <dbReference type="ARBA" id="ARBA00022516"/>
    </source>
</evidence>
<dbReference type="InterPro" id="IPR001199">
    <property type="entry name" value="Cyt_B5-like_heme/steroid-bd"/>
</dbReference>
<dbReference type="GO" id="GO:0020037">
    <property type="term" value="F:heme binding"/>
    <property type="evidence" value="ECO:0007669"/>
    <property type="project" value="InterPro"/>
</dbReference>
<keyword evidence="14 19" id="KW-0408">Iron</keyword>
<evidence type="ECO:0000256" key="13">
    <source>
        <dbReference type="ARBA" id="ARBA00023002"/>
    </source>
</evidence>
<dbReference type="Pfam" id="PF00173">
    <property type="entry name" value="Cyt-b5"/>
    <property type="match status" value="1"/>
</dbReference>
<feature type="binding site" evidence="18">
    <location>
        <position position="256"/>
    </location>
    <ligand>
        <name>Zn(2+)</name>
        <dbReference type="ChEBI" id="CHEBI:29105"/>
        <label>1</label>
    </ligand>
</feature>
<evidence type="ECO:0000256" key="1">
    <source>
        <dbReference type="ARBA" id="ARBA00004477"/>
    </source>
</evidence>
<sequence length="389" mass="44855">MSPSRTMPSYLQAEVGFHNTTKSCYVIYESKVCDITDFLDSHPGGAELILEFAGKDVTDILGNAGLHKHSDAAYEILDDSMIGFVSSEEKNSASATNKNLKQVPNTSTDNFENKETQTHDVLAHRFATTGMSSAEDLSKETDLYSDFRTHKFLDLNKPLLMQMWKGGFSKDFYLDQIHRPRHYKGGASAPLFGNFLEPLSKTAWWVVPIVWLPPVTYGTYISRTGFSSLIEETSYWILGLFLWTLIEYFLHRFLFHLDKLLPDNRAALTLHFLLHGIHHYLPMDKLRLVMPPALFLILATPFWKLSHFVFYWNWSIATTVFCGGIFGYICYDLTHYFLHHKKLPSYWRELKKYHLQHHYMDYENGFGVTSRFWDVVFGTQLAAPSLKAT</sequence>
<keyword evidence="7 21" id="KW-0812">Transmembrane</keyword>
<dbReference type="SMART" id="SM01117">
    <property type="entry name" value="Cyt-b5"/>
    <property type="match status" value="1"/>
</dbReference>
<evidence type="ECO:0000256" key="19">
    <source>
        <dbReference type="PIRSR" id="PIRSR005149-50"/>
    </source>
</evidence>
<evidence type="ECO:0000256" key="8">
    <source>
        <dbReference type="ARBA" id="ARBA00022723"/>
    </source>
</evidence>
<evidence type="ECO:0000256" key="10">
    <source>
        <dbReference type="ARBA" id="ARBA00022832"/>
    </source>
</evidence>
<dbReference type="InterPro" id="IPR018506">
    <property type="entry name" value="Cyt_B5_heme-BS"/>
</dbReference>
<feature type="compositionally biased region" description="Polar residues" evidence="20">
    <location>
        <begin position="93"/>
        <end position="110"/>
    </location>
</feature>
<comment type="similarity">
    <text evidence="4">Belongs to the sterol desaturase family. SCS7 subfamily.</text>
</comment>
<dbReference type="PANTHER" id="PTHR12863:SF1">
    <property type="entry name" value="FATTY ACID 2-HYDROXYLASE"/>
    <property type="match status" value="1"/>
</dbReference>
<evidence type="ECO:0000256" key="6">
    <source>
        <dbReference type="ARBA" id="ARBA00022617"/>
    </source>
</evidence>
<feature type="binding site" evidence="18">
    <location>
        <position position="354"/>
    </location>
    <ligand>
        <name>Zn(2+)</name>
        <dbReference type="ChEBI" id="CHEBI:29105"/>
        <label>1</label>
    </ligand>
</feature>
<keyword evidence="15" id="KW-0443">Lipid metabolism</keyword>
<dbReference type="InterPro" id="IPR036400">
    <property type="entry name" value="Cyt_B5-like_heme/steroid_sf"/>
</dbReference>
<comment type="pathway">
    <text evidence="2">Sphingolipid metabolism.</text>
</comment>
<dbReference type="PRINTS" id="PR00363">
    <property type="entry name" value="CYTOCHROMEB5"/>
</dbReference>
<dbReference type="PROSITE" id="PS00191">
    <property type="entry name" value="CYTOCHROME_B5_1"/>
    <property type="match status" value="1"/>
</dbReference>
<dbReference type="InterPro" id="IPR006694">
    <property type="entry name" value="Fatty_acid_hydroxylase"/>
</dbReference>
<name>A0A381L2L9_BLUGR</name>
<dbReference type="EMBL" id="UIGY01000011">
    <property type="protein sequence ID" value="SUZ08138.1"/>
    <property type="molecule type" value="Genomic_DNA"/>
</dbReference>
<evidence type="ECO:0000259" key="22">
    <source>
        <dbReference type="PROSITE" id="PS50255"/>
    </source>
</evidence>
<feature type="transmembrane region" description="Helical" evidence="21">
    <location>
        <begin position="233"/>
        <end position="250"/>
    </location>
</feature>
<evidence type="ECO:0000256" key="2">
    <source>
        <dbReference type="ARBA" id="ARBA00004991"/>
    </source>
</evidence>
<gene>
    <name evidence="23" type="ORF">BGT96224V2_LOCUS1272</name>
</gene>
<dbReference type="PROSITE" id="PS50255">
    <property type="entry name" value="CYTOCHROME_B5_2"/>
    <property type="match status" value="1"/>
</dbReference>
<feature type="binding site" evidence="18">
    <location>
        <position position="335"/>
    </location>
    <ligand>
        <name>Zn(2+)</name>
        <dbReference type="ChEBI" id="CHEBI:29105"/>
        <label>1</label>
    </ligand>
</feature>
<dbReference type="GO" id="GO:0080132">
    <property type="term" value="F:fatty acid 2-hydroxylase activity"/>
    <property type="evidence" value="ECO:0007669"/>
    <property type="project" value="InterPro"/>
</dbReference>
<accession>A0A381L2L9</accession>
<keyword evidence="17" id="KW-0275">Fatty acid biosynthesis</keyword>
<comment type="cofactor">
    <cofactor evidence="19">
        <name>Fe cation</name>
        <dbReference type="ChEBI" id="CHEBI:24875"/>
    </cofactor>
</comment>
<evidence type="ECO:0000256" key="21">
    <source>
        <dbReference type="SAM" id="Phobius"/>
    </source>
</evidence>
<proteinExistence type="inferred from homology"/>
<evidence type="ECO:0000256" key="16">
    <source>
        <dbReference type="ARBA" id="ARBA00023136"/>
    </source>
</evidence>
<keyword evidence="13" id="KW-0560">Oxidoreductase</keyword>
<evidence type="ECO:0000256" key="4">
    <source>
        <dbReference type="ARBA" id="ARBA00005747"/>
    </source>
</evidence>
<keyword evidence="9" id="KW-0256">Endoplasmic reticulum</keyword>
<evidence type="ECO:0000256" key="15">
    <source>
        <dbReference type="ARBA" id="ARBA00023098"/>
    </source>
</evidence>
<keyword evidence="10" id="KW-0276">Fatty acid metabolism</keyword>
<dbReference type="Pfam" id="PF04116">
    <property type="entry name" value="FA_hydroxylase"/>
    <property type="match status" value="1"/>
</dbReference>
<dbReference type="PANTHER" id="PTHR12863">
    <property type="entry name" value="FATTY ACID HYDROXYLASE"/>
    <property type="match status" value="1"/>
</dbReference>
<keyword evidence="8 18" id="KW-0479">Metal-binding</keyword>
<feature type="non-terminal residue" evidence="23">
    <location>
        <position position="389"/>
    </location>
</feature>
<evidence type="ECO:0000256" key="7">
    <source>
        <dbReference type="ARBA" id="ARBA00022692"/>
    </source>
</evidence>
<dbReference type="PIRSF" id="PIRSF005149">
    <property type="entry name" value="IPC-B_HD"/>
    <property type="match status" value="1"/>
</dbReference>
<evidence type="ECO:0000256" key="17">
    <source>
        <dbReference type="ARBA" id="ARBA00023160"/>
    </source>
</evidence>
<dbReference type="GO" id="GO:0006633">
    <property type="term" value="P:fatty acid biosynthetic process"/>
    <property type="evidence" value="ECO:0007669"/>
    <property type="project" value="UniProtKB-KW"/>
</dbReference>
<reference evidence="23" key="1">
    <citation type="submission" date="2018-07" db="EMBL/GenBank/DDBJ databases">
        <authorList>
            <person name="Quirk P.G."/>
            <person name="Krulwich T.A."/>
        </authorList>
    </citation>
    <scope>NUCLEOTIDE SEQUENCE</scope>
    <source>
        <strain evidence="23">96224</strain>
    </source>
</reference>
<dbReference type="OrthoDB" id="2204368at2759"/>
<evidence type="ECO:0000256" key="11">
    <source>
        <dbReference type="ARBA" id="ARBA00022833"/>
    </source>
</evidence>
<keyword evidence="12 21" id="KW-1133">Transmembrane helix</keyword>
<comment type="subcellular location">
    <subcellularLocation>
        <location evidence="1">Endoplasmic reticulum membrane</location>
        <topology evidence="1">Multi-pass membrane protein</topology>
    </subcellularLocation>
</comment>
<evidence type="ECO:0000256" key="3">
    <source>
        <dbReference type="ARBA" id="ARBA00005189"/>
    </source>
</evidence>